<reference evidence="2 3" key="2">
    <citation type="journal article" date="2016" name="ISME J.">
        <title>Physiological and genomic characterization of two novel marine thaumarchaeal strains indicates niche differentiation.</title>
        <authorList>
            <person name="Bayer B."/>
            <person name="Vojvoda J."/>
            <person name="Offre P."/>
            <person name="Alves R.J."/>
            <person name="Elisabeth N.H."/>
            <person name="Garcia J.A."/>
            <person name="Volland J.M."/>
            <person name="Srivastava A."/>
            <person name="Schleper C."/>
            <person name="Herndl G.J."/>
        </authorList>
    </citation>
    <scope>NUCLEOTIDE SEQUENCE [LARGE SCALE GENOMIC DNA]</scope>
    <source>
        <strain evidence="2 3">D3C</strain>
    </source>
</reference>
<sequence>MLWNLELDEEYFRIYDSKKLIAGYFDPDYGDIFPKENSEQIISTMLKNHDKICRGMMMVPFVKFGLFDRDLDTSLSNVQENVDRVNQHLQKWNATLSELNCKFHSVRISHTDQDMLTITFPILFSQPTPLKKEELIKELFPTLDLLQKKGLL</sequence>
<dbReference type="AlphaFoldDB" id="A0A0C5BV88"/>
<feature type="coiled-coil region" evidence="1">
    <location>
        <begin position="75"/>
        <end position="102"/>
    </location>
</feature>
<dbReference type="PATRIC" id="fig|1582439.9.peg.947"/>
<dbReference type="RefSeq" id="WP_148703033.1">
    <property type="nucleotide sequence ID" value="NZ_CP010868.1"/>
</dbReference>
<dbReference type="EMBL" id="CP010868">
    <property type="protein sequence ID" value="AJM92129.1"/>
    <property type="molecule type" value="Genomic_DNA"/>
</dbReference>
<organism evidence="2 3">
    <name type="scientific">Nitrosopumilus piranensis</name>
    <dbReference type="NCBI Taxonomy" id="1582439"/>
    <lineage>
        <taxon>Archaea</taxon>
        <taxon>Nitrososphaerota</taxon>
        <taxon>Nitrososphaeria</taxon>
        <taxon>Nitrosopumilales</taxon>
        <taxon>Nitrosopumilaceae</taxon>
        <taxon>Nitrosopumilus</taxon>
    </lineage>
</organism>
<keyword evidence="1" id="KW-0175">Coiled coil</keyword>
<accession>A0A0C5BV88</accession>
<name>A0A0C5BV88_9ARCH</name>
<reference evidence="2 3" key="3">
    <citation type="journal article" date="2019" name="Int. J. Syst. Evol. Microbiol.">
        <title>Nitrosopumilus adriaticus sp. nov. and Nitrosopumilus piranensis sp. nov., two ammonia-oxidizing archaea from the Adriatic Sea and members of the class Nitrososphaeria.</title>
        <authorList>
            <person name="Bayer B."/>
            <person name="Vojvoda J."/>
            <person name="Reinthaler T."/>
            <person name="Reyes C."/>
            <person name="Pinto M."/>
            <person name="Herndl G.J."/>
        </authorList>
    </citation>
    <scope>NUCLEOTIDE SEQUENCE [LARGE SCALE GENOMIC DNA]</scope>
    <source>
        <strain evidence="2 3">D3C</strain>
    </source>
</reference>
<evidence type="ECO:0000313" key="2">
    <source>
        <dbReference type="EMBL" id="AJM92129.1"/>
    </source>
</evidence>
<dbReference type="HOGENOM" id="CLU_1727299_0_0_2"/>
<dbReference type="Proteomes" id="UP000032027">
    <property type="component" value="Chromosome"/>
</dbReference>
<evidence type="ECO:0000256" key="1">
    <source>
        <dbReference type="SAM" id="Coils"/>
    </source>
</evidence>
<keyword evidence="3" id="KW-1185">Reference proteome</keyword>
<gene>
    <name evidence="2" type="ORF">NPIRD3C_0917</name>
</gene>
<protein>
    <submittedName>
        <fullName evidence="2">Uncharacterized protein</fullName>
    </submittedName>
</protein>
<dbReference type="OrthoDB" id="9692at2157"/>
<dbReference type="GeneID" id="41600085"/>
<dbReference type="KEGG" id="nid:NPIRD3C_0917"/>
<proteinExistence type="predicted"/>
<reference evidence="3" key="1">
    <citation type="submission" date="2015-02" db="EMBL/GenBank/DDBJ databases">
        <title>Characterization of two novel Thaumarchaeota isolated from the Northern Adriatic Sea.</title>
        <authorList>
            <person name="Bayer B."/>
            <person name="Vojvoda J."/>
            <person name="Offre P."/>
            <person name="Srivastava A."/>
            <person name="Elisabeth N."/>
            <person name="Garcia J.A.L."/>
            <person name="Schleper C."/>
            <person name="Herndl G.J."/>
        </authorList>
    </citation>
    <scope>NUCLEOTIDE SEQUENCE [LARGE SCALE GENOMIC DNA]</scope>
    <source>
        <strain evidence="3">D3C</strain>
    </source>
</reference>
<evidence type="ECO:0000313" key="3">
    <source>
        <dbReference type="Proteomes" id="UP000032027"/>
    </source>
</evidence>